<comment type="subunit">
    <text evidence="9">Heterodimer.</text>
</comment>
<dbReference type="CDD" id="cd01489">
    <property type="entry name" value="Uba2_SUMO"/>
    <property type="match status" value="1"/>
</dbReference>
<dbReference type="EMBL" id="ML978133">
    <property type="protein sequence ID" value="KAF2094781.1"/>
    <property type="molecule type" value="Genomic_DNA"/>
</dbReference>
<dbReference type="Gene3D" id="3.10.290.20">
    <property type="entry name" value="Ubiquitin-like 2 activating enzyme e1b. Chain: B, domain 3"/>
    <property type="match status" value="1"/>
</dbReference>
<dbReference type="InterPro" id="IPR028077">
    <property type="entry name" value="UAE_UbL_dom"/>
</dbReference>
<evidence type="ECO:0000256" key="6">
    <source>
        <dbReference type="ARBA" id="ARBA00022833"/>
    </source>
</evidence>
<evidence type="ECO:0000256" key="1">
    <source>
        <dbReference type="ARBA" id="ARBA00004718"/>
    </source>
</evidence>
<evidence type="ECO:0000256" key="2">
    <source>
        <dbReference type="ARBA" id="ARBA00005673"/>
    </source>
</evidence>
<keyword evidence="4 9" id="KW-0547">Nucleotide-binding</keyword>
<dbReference type="FunFam" id="3.40.50.720:FF:000618">
    <property type="entry name" value="SUMO-activating enzyme subunit 2"/>
    <property type="match status" value="1"/>
</dbReference>
<evidence type="ECO:0000256" key="11">
    <source>
        <dbReference type="PIRSR" id="PIRSR039133-2"/>
    </source>
</evidence>
<keyword evidence="7 9" id="KW-0067">ATP-binding</keyword>
<feature type="binding site" evidence="12">
    <location>
        <position position="436"/>
    </location>
    <ligand>
        <name>Zn(2+)</name>
        <dbReference type="ChEBI" id="CHEBI:29105"/>
    </ligand>
</feature>
<accession>A0A9P4M1M3</accession>
<feature type="domain" description="THIF-type NAD/FAD binding fold" evidence="16">
    <location>
        <begin position="15"/>
        <end position="434"/>
    </location>
</feature>
<feature type="binding site" evidence="11">
    <location>
        <begin position="59"/>
        <end position="62"/>
    </location>
    <ligand>
        <name>ATP</name>
        <dbReference type="ChEBI" id="CHEBI:30616"/>
    </ligand>
</feature>
<feature type="binding site" evidence="12">
    <location>
        <position position="161"/>
    </location>
    <ligand>
        <name>Zn(2+)</name>
        <dbReference type="ChEBI" id="CHEBI:29105"/>
    </ligand>
</feature>
<feature type="binding site" evidence="11">
    <location>
        <begin position="27"/>
        <end position="32"/>
    </location>
    <ligand>
        <name>ATP</name>
        <dbReference type="ChEBI" id="CHEBI:30616"/>
    </ligand>
</feature>
<feature type="binding site" evidence="11">
    <location>
        <position position="75"/>
    </location>
    <ligand>
        <name>ATP</name>
        <dbReference type="ChEBI" id="CHEBI:30616"/>
    </ligand>
</feature>
<dbReference type="InterPro" id="IPR042449">
    <property type="entry name" value="Ub-E1_IAD_1"/>
</dbReference>
<evidence type="ECO:0000256" key="4">
    <source>
        <dbReference type="ARBA" id="ARBA00022741"/>
    </source>
</evidence>
<dbReference type="Proteomes" id="UP000799772">
    <property type="component" value="Unassembled WGS sequence"/>
</dbReference>
<evidence type="ECO:0000256" key="13">
    <source>
        <dbReference type="PROSITE-ProRule" id="PRU10132"/>
    </source>
</evidence>
<dbReference type="Gene3D" id="3.50.50.80">
    <property type="entry name" value="Ubiquitin-activating enzyme E1, inactive adenylation domain, subdomain 1"/>
    <property type="match status" value="1"/>
</dbReference>
<evidence type="ECO:0000256" key="7">
    <source>
        <dbReference type="ARBA" id="ARBA00022840"/>
    </source>
</evidence>
<dbReference type="FunFam" id="3.50.50.80:FF:000004">
    <property type="entry name" value="Ubiquitin-activating enzyme E1-like"/>
    <property type="match status" value="1"/>
</dbReference>
<dbReference type="GO" id="GO:0016925">
    <property type="term" value="P:protein sumoylation"/>
    <property type="evidence" value="ECO:0007669"/>
    <property type="project" value="UniProtKB-UniRule"/>
</dbReference>
<dbReference type="PROSITE" id="PS51257">
    <property type="entry name" value="PROKAR_LIPOPROTEIN"/>
    <property type="match status" value="1"/>
</dbReference>
<evidence type="ECO:0000256" key="9">
    <source>
        <dbReference type="PIRNR" id="PIRNR039133"/>
    </source>
</evidence>
<evidence type="ECO:0000259" key="17">
    <source>
        <dbReference type="Pfam" id="PF14732"/>
    </source>
</evidence>
<organism evidence="18 19">
    <name type="scientific">Rhizodiscina lignyota</name>
    <dbReference type="NCBI Taxonomy" id="1504668"/>
    <lineage>
        <taxon>Eukaryota</taxon>
        <taxon>Fungi</taxon>
        <taxon>Dikarya</taxon>
        <taxon>Ascomycota</taxon>
        <taxon>Pezizomycotina</taxon>
        <taxon>Dothideomycetes</taxon>
        <taxon>Pleosporomycetidae</taxon>
        <taxon>Aulographales</taxon>
        <taxon>Rhizodiscinaceae</taxon>
        <taxon>Rhizodiscina</taxon>
    </lineage>
</organism>
<dbReference type="GO" id="GO:0019948">
    <property type="term" value="F:SUMO activating enzyme activity"/>
    <property type="evidence" value="ECO:0007669"/>
    <property type="project" value="UniProtKB-UniRule"/>
</dbReference>
<dbReference type="InterPro" id="IPR030661">
    <property type="entry name" value="Uba2"/>
</dbReference>
<dbReference type="InterPro" id="IPR033127">
    <property type="entry name" value="UBQ-activ_enz_E1_Cys_AS"/>
</dbReference>
<dbReference type="GO" id="GO:0031510">
    <property type="term" value="C:SUMO activating enzyme complex"/>
    <property type="evidence" value="ECO:0007669"/>
    <property type="project" value="UniProtKB-UniRule"/>
</dbReference>
<dbReference type="InterPro" id="IPR045886">
    <property type="entry name" value="ThiF/MoeB/HesA"/>
</dbReference>
<dbReference type="PROSITE" id="PS00865">
    <property type="entry name" value="UBIQUITIN_ACTIVAT_2"/>
    <property type="match status" value="1"/>
</dbReference>
<dbReference type="GO" id="GO:0046872">
    <property type="term" value="F:metal ion binding"/>
    <property type="evidence" value="ECO:0007669"/>
    <property type="project" value="UniProtKB-KW"/>
</dbReference>
<dbReference type="InterPro" id="IPR023318">
    <property type="entry name" value="Ub_act_enz_dom_a_sf"/>
</dbReference>
<dbReference type="OrthoDB" id="10255449at2759"/>
<evidence type="ECO:0000256" key="8">
    <source>
        <dbReference type="ARBA" id="ARBA00073512"/>
    </source>
</evidence>
<dbReference type="PANTHER" id="PTHR10953">
    <property type="entry name" value="UBIQUITIN-ACTIVATING ENZYME E1"/>
    <property type="match status" value="1"/>
</dbReference>
<sequence>MARDKYVRQSLGSLYSTIKESRVLMVGAGGIGCELLKNLVLTGFGEIHVVDLDTIDLSNLNRQFLFRHEHIKKPKALVAKESASKFNPNVKIEAHHANIKDPQFNVDWYQGFALVFNALDNVEARRHVNKMCIAADVPLIESGTTGFNGQVQVIKRGRSECYDCNVKETPKTFPVCTIRSTPSQPIHCIVWAKSYLFSEIFGISEDDAPELDHTENSDNANEIANLREEAAALKRIRESMGSEDFPRLVFEKVFTEDINRLRSMEDMWKMRKPPEALDFNKLSHEALGAGPAVAQQDQTTWTLAENFAVFADSLKRLSDRLEELKAIADTGNAPPILTFDKDDADTLDFVAASANMRSHIFGIDMRSKFDIKQMAGNIIPAIATTNAMIAGLCVLQAFRVMREDLAKAKMVFLTHSVDRIITAEPLQPPKPGCPVCGVAHTKVIIDPSRATLQDLVEGVLKPELGYGEELSVSSEAGILYDPELDDNLSKKLSELGLKADSFITVVDDEDDPRVDLRLSIVEQALPQDSNSIVLPEKPELGKKPVPPPTEAPAADSQTGTVSNGAPVAGKRKRDVDEVGLEDEQIRKRGKVPEQPVAAQDDDIVFLGDPNGGAIVIDD</sequence>
<feature type="active site" description="Glycyl thioester intermediate" evidence="10 13">
    <location>
        <position position="176"/>
    </location>
</feature>
<feature type="domain" description="Ubiquitin/SUMO-activating enzyme ubiquitin-like" evidence="17">
    <location>
        <begin position="443"/>
        <end position="522"/>
    </location>
</feature>
<dbReference type="PANTHER" id="PTHR10953:SF5">
    <property type="entry name" value="SUMO-ACTIVATING ENZYME SUBUNIT 2"/>
    <property type="match status" value="1"/>
</dbReference>
<protein>
    <recommendedName>
        <fullName evidence="8 9">Ubiquitin-activating enzyme E1-like</fullName>
    </recommendedName>
</protein>
<evidence type="ECO:0000256" key="12">
    <source>
        <dbReference type="PIRSR" id="PIRSR039133-3"/>
    </source>
</evidence>
<dbReference type="PIRSF" id="PIRSF039133">
    <property type="entry name" value="SUMO_E1B"/>
    <property type="match status" value="1"/>
</dbReference>
<evidence type="ECO:0000256" key="3">
    <source>
        <dbReference type="ARBA" id="ARBA00022723"/>
    </source>
</evidence>
<keyword evidence="14" id="KW-0175">Coiled coil</keyword>
<feature type="binding site" evidence="11">
    <location>
        <position position="51"/>
    </location>
    <ligand>
        <name>ATP</name>
        <dbReference type="ChEBI" id="CHEBI:30616"/>
    </ligand>
</feature>
<keyword evidence="5 9" id="KW-0833">Ubl conjugation pathway</keyword>
<keyword evidence="3 9" id="KW-0479">Metal-binding</keyword>
<dbReference type="AlphaFoldDB" id="A0A9P4M1M3"/>
<evidence type="ECO:0000313" key="18">
    <source>
        <dbReference type="EMBL" id="KAF2094781.1"/>
    </source>
</evidence>
<name>A0A9P4M1M3_9PEZI</name>
<evidence type="ECO:0000256" key="5">
    <source>
        <dbReference type="ARBA" id="ARBA00022786"/>
    </source>
</evidence>
<dbReference type="FunFam" id="1.10.10.520:FF:000003">
    <property type="entry name" value="Ubiquitin-activating enzyme E1-like"/>
    <property type="match status" value="1"/>
</dbReference>
<comment type="caution">
    <text evidence="18">The sequence shown here is derived from an EMBL/GenBank/DDBJ whole genome shotgun (WGS) entry which is preliminary data.</text>
</comment>
<proteinExistence type="inferred from homology"/>
<dbReference type="Gene3D" id="1.10.10.520">
    <property type="entry name" value="Ubiquitin activating enzymes (Uba3). Chain: B, domain 2"/>
    <property type="match status" value="1"/>
</dbReference>
<feature type="region of interest" description="Disordered" evidence="15">
    <location>
        <begin position="529"/>
        <end position="599"/>
    </location>
</feature>
<reference evidence="18" key="1">
    <citation type="journal article" date="2020" name="Stud. Mycol.">
        <title>101 Dothideomycetes genomes: a test case for predicting lifestyles and emergence of pathogens.</title>
        <authorList>
            <person name="Haridas S."/>
            <person name="Albert R."/>
            <person name="Binder M."/>
            <person name="Bloem J."/>
            <person name="Labutti K."/>
            <person name="Salamov A."/>
            <person name="Andreopoulos B."/>
            <person name="Baker S."/>
            <person name="Barry K."/>
            <person name="Bills G."/>
            <person name="Bluhm B."/>
            <person name="Cannon C."/>
            <person name="Castanera R."/>
            <person name="Culley D."/>
            <person name="Daum C."/>
            <person name="Ezra D."/>
            <person name="Gonzalez J."/>
            <person name="Henrissat B."/>
            <person name="Kuo A."/>
            <person name="Liang C."/>
            <person name="Lipzen A."/>
            <person name="Lutzoni F."/>
            <person name="Magnuson J."/>
            <person name="Mondo S."/>
            <person name="Nolan M."/>
            <person name="Ohm R."/>
            <person name="Pangilinan J."/>
            <person name="Park H.-J."/>
            <person name="Ramirez L."/>
            <person name="Alfaro M."/>
            <person name="Sun H."/>
            <person name="Tritt A."/>
            <person name="Yoshinaga Y."/>
            <person name="Zwiers L.-H."/>
            <person name="Turgeon B."/>
            <person name="Goodwin S."/>
            <person name="Spatafora J."/>
            <person name="Crous P."/>
            <person name="Grigoriev I."/>
        </authorList>
    </citation>
    <scope>NUCLEOTIDE SEQUENCE</scope>
    <source>
        <strain evidence="18">CBS 133067</strain>
    </source>
</reference>
<keyword evidence="6 9" id="KW-0862">Zinc</keyword>
<dbReference type="Pfam" id="PF14732">
    <property type="entry name" value="UAE_UbL"/>
    <property type="match status" value="1"/>
</dbReference>
<gene>
    <name evidence="18" type="ORF">NA57DRAFT_60199</name>
</gene>
<dbReference type="GO" id="GO:0005737">
    <property type="term" value="C:cytoplasm"/>
    <property type="evidence" value="ECO:0007669"/>
    <property type="project" value="TreeGrafter"/>
</dbReference>
<evidence type="ECO:0000259" key="16">
    <source>
        <dbReference type="Pfam" id="PF00899"/>
    </source>
</evidence>
<comment type="similarity">
    <text evidence="2 9">Belongs to the ubiquitin-activating E1 family.</text>
</comment>
<feature type="binding site" evidence="12">
    <location>
        <position position="433"/>
    </location>
    <ligand>
        <name>Zn(2+)</name>
        <dbReference type="ChEBI" id="CHEBI:29105"/>
    </ligand>
</feature>
<dbReference type="SUPFAM" id="SSF69572">
    <property type="entry name" value="Activating enzymes of the ubiquitin-like proteins"/>
    <property type="match status" value="1"/>
</dbReference>
<dbReference type="InterPro" id="IPR035985">
    <property type="entry name" value="Ubiquitin-activating_enz"/>
</dbReference>
<comment type="pathway">
    <text evidence="1 9">Protein modification; protein sumoylation.</text>
</comment>
<feature type="binding site" evidence="11">
    <location>
        <begin position="120"/>
        <end position="125"/>
    </location>
    <ligand>
        <name>ATP</name>
        <dbReference type="ChEBI" id="CHEBI:30616"/>
    </ligand>
</feature>
<dbReference type="GO" id="GO:0005524">
    <property type="term" value="F:ATP binding"/>
    <property type="evidence" value="ECO:0007669"/>
    <property type="project" value="UniProtKB-UniRule"/>
</dbReference>
<evidence type="ECO:0000313" key="19">
    <source>
        <dbReference type="Proteomes" id="UP000799772"/>
    </source>
</evidence>
<feature type="binding site" evidence="12">
    <location>
        <position position="164"/>
    </location>
    <ligand>
        <name>Zn(2+)</name>
        <dbReference type="ChEBI" id="CHEBI:29105"/>
    </ligand>
</feature>
<evidence type="ECO:0000256" key="10">
    <source>
        <dbReference type="PIRSR" id="PIRSR039133-1"/>
    </source>
</evidence>
<dbReference type="Pfam" id="PF00899">
    <property type="entry name" value="ThiF"/>
    <property type="match status" value="1"/>
</dbReference>
<dbReference type="InterPro" id="IPR000594">
    <property type="entry name" value="ThiF_NAD_FAD-bd"/>
</dbReference>
<evidence type="ECO:0000256" key="14">
    <source>
        <dbReference type="SAM" id="Coils"/>
    </source>
</evidence>
<evidence type="ECO:0000256" key="15">
    <source>
        <dbReference type="SAM" id="MobiDB-lite"/>
    </source>
</evidence>
<feature type="coiled-coil region" evidence="14">
    <location>
        <begin position="216"/>
        <end position="243"/>
    </location>
</feature>
<keyword evidence="19" id="KW-1185">Reference proteome</keyword>